<keyword evidence="1 3" id="KW-0456">Lyase</keyword>
<keyword evidence="2 3" id="KW-0961">Cell wall biogenesis/degradation</keyword>
<protein>
    <recommendedName>
        <fullName evidence="3">Probable endolytic peptidoglycan transglycosylase RlpA</fullName>
        <ecNumber evidence="3">4.2.2.-</ecNumber>
    </recommendedName>
</protein>
<dbReference type="GO" id="GO:0000270">
    <property type="term" value="P:peptidoglycan metabolic process"/>
    <property type="evidence" value="ECO:0007669"/>
    <property type="project" value="UniProtKB-UniRule"/>
</dbReference>
<dbReference type="PANTHER" id="PTHR34183:SF1">
    <property type="entry name" value="ENDOLYTIC PEPTIDOGLYCAN TRANSGLYCOSYLASE RLPA"/>
    <property type="match status" value="1"/>
</dbReference>
<dbReference type="Pfam" id="PF03330">
    <property type="entry name" value="DPBB_1"/>
    <property type="match status" value="1"/>
</dbReference>
<dbReference type="OrthoDB" id="9779128at2"/>
<organism evidence="6 7">
    <name type="scientific">Hydrogenobacter hydrogenophilus</name>
    <dbReference type="NCBI Taxonomy" id="35835"/>
    <lineage>
        <taxon>Bacteria</taxon>
        <taxon>Pseudomonadati</taxon>
        <taxon>Aquificota</taxon>
        <taxon>Aquificia</taxon>
        <taxon>Aquificales</taxon>
        <taxon>Aquificaceae</taxon>
        <taxon>Hydrogenobacter</taxon>
    </lineage>
</organism>
<name>A0A285NUZ8_9AQUI</name>
<evidence type="ECO:0000256" key="3">
    <source>
        <dbReference type="HAMAP-Rule" id="MF_02071"/>
    </source>
</evidence>
<dbReference type="SUPFAM" id="SSF50685">
    <property type="entry name" value="Barwin-like endoglucanases"/>
    <property type="match status" value="1"/>
</dbReference>
<dbReference type="GO" id="GO:0008932">
    <property type="term" value="F:lytic endotransglycosylase activity"/>
    <property type="evidence" value="ECO:0007669"/>
    <property type="project" value="UniProtKB-UniRule"/>
</dbReference>
<reference evidence="7" key="1">
    <citation type="submission" date="2017-09" db="EMBL/GenBank/DDBJ databases">
        <authorList>
            <person name="Varghese N."/>
            <person name="Submissions S."/>
        </authorList>
    </citation>
    <scope>NUCLEOTIDE SEQUENCE [LARGE SCALE GENOMIC DNA]</scope>
    <source>
        <strain evidence="7">DSM 2913</strain>
    </source>
</reference>
<comment type="function">
    <text evidence="3">Lytic transglycosylase with a strong preference for naked glycan strands that lack stem peptides.</text>
</comment>
<evidence type="ECO:0000256" key="4">
    <source>
        <dbReference type="RuleBase" id="RU003495"/>
    </source>
</evidence>
<dbReference type="InterPro" id="IPR034718">
    <property type="entry name" value="RlpA"/>
</dbReference>
<dbReference type="RefSeq" id="WP_096601147.1">
    <property type="nucleotide sequence ID" value="NZ_OBEN01000002.1"/>
</dbReference>
<dbReference type="PANTHER" id="PTHR34183">
    <property type="entry name" value="ENDOLYTIC PEPTIDOGLYCAN TRANSGLYCOSYLASE RLPA"/>
    <property type="match status" value="1"/>
</dbReference>
<sequence length="217" mass="24648">MRVFFVLFFVFWSGCSVVIKEKPKRYEGGLKVNCHSPIYTKGFYCEGNRARSGLVQPWSKVKIINLKNQKSITIAVMRDDDVDGVCVPEKYKSILGGNPFPAKLEIERCGKEGITECPAKIEGLASYYREPYHSRETAYGIPYDMYGMYAAHRTLPLGTMLKVINTENQREVVVKVIDRGPFKEERVLDLSYGAARELGMINRGEVRVIAYVLRCGE</sequence>
<dbReference type="InterPro" id="IPR009009">
    <property type="entry name" value="RlpA-like_DPBB"/>
</dbReference>
<dbReference type="CDD" id="cd22268">
    <property type="entry name" value="DPBB_RlpA-like"/>
    <property type="match status" value="1"/>
</dbReference>
<dbReference type="GO" id="GO:0005886">
    <property type="term" value="C:plasma membrane"/>
    <property type="evidence" value="ECO:0007669"/>
    <property type="project" value="UniProtKB-SubCell"/>
</dbReference>
<evidence type="ECO:0000313" key="6">
    <source>
        <dbReference type="EMBL" id="SNZ13324.1"/>
    </source>
</evidence>
<accession>A0A285NUZ8</accession>
<gene>
    <name evidence="3" type="primary">rlpA</name>
    <name evidence="6" type="ORF">SAMN06265353_0700</name>
</gene>
<evidence type="ECO:0000256" key="1">
    <source>
        <dbReference type="ARBA" id="ARBA00023239"/>
    </source>
</evidence>
<keyword evidence="3" id="KW-0472">Membrane</keyword>
<dbReference type="EC" id="4.2.2.-" evidence="3"/>
<keyword evidence="3" id="KW-1003">Cell membrane</keyword>
<keyword evidence="7" id="KW-1185">Reference proteome</keyword>
<dbReference type="InterPro" id="IPR012997">
    <property type="entry name" value="RplA"/>
</dbReference>
<comment type="subcellular location">
    <subcellularLocation>
        <location evidence="3">Cell membrane</location>
        <topology evidence="3">Lipid-anchor</topology>
    </subcellularLocation>
</comment>
<evidence type="ECO:0000256" key="2">
    <source>
        <dbReference type="ARBA" id="ARBA00023316"/>
    </source>
</evidence>
<feature type="domain" description="RlpA-like protein double-psi beta-barrel" evidence="5">
    <location>
        <begin position="122"/>
        <end position="208"/>
    </location>
</feature>
<dbReference type="EMBL" id="OBEN01000002">
    <property type="protein sequence ID" value="SNZ13324.1"/>
    <property type="molecule type" value="Genomic_DNA"/>
</dbReference>
<comment type="similarity">
    <text evidence="3 4">Belongs to the RlpA family.</text>
</comment>
<evidence type="ECO:0000313" key="7">
    <source>
        <dbReference type="Proteomes" id="UP000218627"/>
    </source>
</evidence>
<evidence type="ECO:0000259" key="5">
    <source>
        <dbReference type="Pfam" id="PF03330"/>
    </source>
</evidence>
<dbReference type="AlphaFoldDB" id="A0A285NUZ8"/>
<dbReference type="HAMAP" id="MF_02071">
    <property type="entry name" value="RlpA"/>
    <property type="match status" value="1"/>
</dbReference>
<dbReference type="Proteomes" id="UP000218627">
    <property type="component" value="Unassembled WGS sequence"/>
</dbReference>
<proteinExistence type="inferred from homology"/>
<dbReference type="GO" id="GO:0071555">
    <property type="term" value="P:cell wall organization"/>
    <property type="evidence" value="ECO:0007669"/>
    <property type="project" value="UniProtKB-KW"/>
</dbReference>
<dbReference type="PROSITE" id="PS51257">
    <property type="entry name" value="PROKAR_LIPOPROTEIN"/>
    <property type="match status" value="1"/>
</dbReference>
<dbReference type="NCBIfam" id="TIGR00413">
    <property type="entry name" value="rlpA"/>
    <property type="match status" value="1"/>
</dbReference>
<keyword evidence="3 6" id="KW-0449">Lipoprotein</keyword>
<dbReference type="InterPro" id="IPR036908">
    <property type="entry name" value="RlpA-like_sf"/>
</dbReference>
<dbReference type="Gene3D" id="2.40.40.10">
    <property type="entry name" value="RlpA-like domain"/>
    <property type="match status" value="1"/>
</dbReference>
<keyword evidence="3" id="KW-0564">Palmitate</keyword>